<organism evidence="3 4">
    <name type="scientific">Cymbomonas tetramitiformis</name>
    <dbReference type="NCBI Taxonomy" id="36881"/>
    <lineage>
        <taxon>Eukaryota</taxon>
        <taxon>Viridiplantae</taxon>
        <taxon>Chlorophyta</taxon>
        <taxon>Pyramimonadophyceae</taxon>
        <taxon>Pyramimonadales</taxon>
        <taxon>Pyramimonadaceae</taxon>
        <taxon>Cymbomonas</taxon>
    </lineage>
</organism>
<feature type="compositionally biased region" description="Basic and acidic residues" evidence="1">
    <location>
        <begin position="60"/>
        <end position="76"/>
    </location>
</feature>
<feature type="domain" description="J" evidence="2">
    <location>
        <begin position="106"/>
        <end position="176"/>
    </location>
</feature>
<dbReference type="PROSITE" id="PS50076">
    <property type="entry name" value="DNAJ_2"/>
    <property type="match status" value="1"/>
</dbReference>
<dbReference type="AlphaFoldDB" id="A0AAE0GIL0"/>
<reference evidence="3 4" key="1">
    <citation type="journal article" date="2015" name="Genome Biol. Evol.">
        <title>Comparative Genomics of a Bacterivorous Green Alga Reveals Evolutionary Causalities and Consequences of Phago-Mixotrophic Mode of Nutrition.</title>
        <authorList>
            <person name="Burns J.A."/>
            <person name="Paasch A."/>
            <person name="Narechania A."/>
            <person name="Kim E."/>
        </authorList>
    </citation>
    <scope>NUCLEOTIDE SEQUENCE [LARGE SCALE GENOMIC DNA]</scope>
    <source>
        <strain evidence="3 4">PLY_AMNH</strain>
    </source>
</reference>
<proteinExistence type="predicted"/>
<protein>
    <submittedName>
        <fullName evidence="3">Copper transport protein ctr1</fullName>
    </submittedName>
</protein>
<feature type="compositionally biased region" description="Low complexity" evidence="1">
    <location>
        <begin position="196"/>
        <end position="216"/>
    </location>
</feature>
<dbReference type="SUPFAM" id="SSF46565">
    <property type="entry name" value="Chaperone J-domain"/>
    <property type="match status" value="1"/>
</dbReference>
<feature type="region of interest" description="Disordered" evidence="1">
    <location>
        <begin position="1"/>
        <end position="76"/>
    </location>
</feature>
<evidence type="ECO:0000256" key="1">
    <source>
        <dbReference type="SAM" id="MobiDB-lite"/>
    </source>
</evidence>
<dbReference type="InterPro" id="IPR036869">
    <property type="entry name" value="J_dom_sf"/>
</dbReference>
<sequence length="244" mass="26223">MSTASTSSEEGEPYDTLFEPEVNSDSTPIGETSEITEKLSKLDGGKSHGTDACDSNDGNRAFREARADQGHQEQQRTLEREVLYATVSERIAQQVDGIEWKYDVAKVLAAFGVDVPGNKPDDGAIQQAYRKAALQFHPDRNVGRSAEERMYNEEAWKLISTAMDGYSARPAQHSIAKGKSGPANERSKRGSTGGTKLAKANPNGNPNGKKQPLGPGFWRAGGINAKSSHSQNGVTGGGRGIWDS</sequence>
<name>A0AAE0GIL0_9CHLO</name>
<dbReference type="EMBL" id="LGRX02005325">
    <property type="protein sequence ID" value="KAK3278683.1"/>
    <property type="molecule type" value="Genomic_DNA"/>
</dbReference>
<dbReference type="CDD" id="cd06257">
    <property type="entry name" value="DnaJ"/>
    <property type="match status" value="1"/>
</dbReference>
<dbReference type="Gene3D" id="1.10.287.110">
    <property type="entry name" value="DnaJ domain"/>
    <property type="match status" value="1"/>
</dbReference>
<comment type="caution">
    <text evidence="3">The sequence shown here is derived from an EMBL/GenBank/DDBJ whole genome shotgun (WGS) entry which is preliminary data.</text>
</comment>
<accession>A0AAE0GIL0</accession>
<feature type="compositionally biased region" description="Basic and acidic residues" evidence="1">
    <location>
        <begin position="35"/>
        <end position="51"/>
    </location>
</feature>
<evidence type="ECO:0000313" key="4">
    <source>
        <dbReference type="Proteomes" id="UP001190700"/>
    </source>
</evidence>
<evidence type="ECO:0000313" key="3">
    <source>
        <dbReference type="EMBL" id="KAK3278683.1"/>
    </source>
</evidence>
<evidence type="ECO:0000259" key="2">
    <source>
        <dbReference type="PROSITE" id="PS50076"/>
    </source>
</evidence>
<dbReference type="Proteomes" id="UP001190700">
    <property type="component" value="Unassembled WGS sequence"/>
</dbReference>
<gene>
    <name evidence="3" type="ORF">CYMTET_13390</name>
</gene>
<dbReference type="InterPro" id="IPR001623">
    <property type="entry name" value="DnaJ_domain"/>
</dbReference>
<feature type="region of interest" description="Disordered" evidence="1">
    <location>
        <begin position="172"/>
        <end position="244"/>
    </location>
</feature>
<keyword evidence="4" id="KW-1185">Reference proteome</keyword>
<feature type="compositionally biased region" description="Gly residues" evidence="1">
    <location>
        <begin position="234"/>
        <end position="244"/>
    </location>
</feature>